<dbReference type="PROSITE" id="PS50927">
    <property type="entry name" value="BULB_LECTIN"/>
    <property type="match status" value="1"/>
</dbReference>
<dbReference type="Gene3D" id="2.90.10.10">
    <property type="entry name" value="Bulb-type lectin domain"/>
    <property type="match status" value="3"/>
</dbReference>
<name>A0A222WRG1_9BACL</name>
<reference evidence="2 3" key="1">
    <citation type="submission" date="2017-03" db="EMBL/GenBank/DDBJ databases">
        <title>Complete genome sequence of Paenibacillus Kribbensis producing bioflocculants.</title>
        <authorList>
            <person name="Lee H.-G."/>
            <person name="Oh H.-M."/>
        </authorList>
    </citation>
    <scope>NUCLEOTIDE SEQUENCE [LARGE SCALE GENOMIC DNA]</scope>
    <source>
        <strain evidence="2 3">AM49</strain>
    </source>
</reference>
<protein>
    <submittedName>
        <fullName evidence="2">Lectin</fullName>
    </submittedName>
</protein>
<dbReference type="CDD" id="cd00028">
    <property type="entry name" value="B_lectin"/>
    <property type="match status" value="1"/>
</dbReference>
<dbReference type="EMBL" id="CP020028">
    <property type="protein sequence ID" value="ASR48313.1"/>
    <property type="molecule type" value="Genomic_DNA"/>
</dbReference>
<dbReference type="Proteomes" id="UP000214666">
    <property type="component" value="Chromosome"/>
</dbReference>
<dbReference type="OrthoDB" id="291765at2"/>
<evidence type="ECO:0000259" key="1">
    <source>
        <dbReference type="PROSITE" id="PS50927"/>
    </source>
</evidence>
<evidence type="ECO:0000313" key="2">
    <source>
        <dbReference type="EMBL" id="ASR48313.1"/>
    </source>
</evidence>
<dbReference type="SMART" id="SM00108">
    <property type="entry name" value="B_lectin"/>
    <property type="match status" value="1"/>
</dbReference>
<organism evidence="2 3">
    <name type="scientific">Paenibacillus kribbensis</name>
    <dbReference type="NCBI Taxonomy" id="172713"/>
    <lineage>
        <taxon>Bacteria</taxon>
        <taxon>Bacillati</taxon>
        <taxon>Bacillota</taxon>
        <taxon>Bacilli</taxon>
        <taxon>Bacillales</taxon>
        <taxon>Paenibacillaceae</taxon>
        <taxon>Paenibacillus</taxon>
    </lineage>
</organism>
<feature type="domain" description="Bulb-type lectin" evidence="1">
    <location>
        <begin position="1"/>
        <end position="108"/>
    </location>
</feature>
<dbReference type="InterPro" id="IPR001480">
    <property type="entry name" value="Bulb-type_lectin_dom"/>
</dbReference>
<accession>A0A222WRG1</accession>
<keyword evidence="3" id="KW-1185">Reference proteome</keyword>
<dbReference type="KEGG" id="pkb:B4V02_17220"/>
<dbReference type="STRING" id="172713.GCA_001705305_02198"/>
<dbReference type="SUPFAM" id="SSF51110">
    <property type="entry name" value="alpha-D-mannose-specific plant lectins"/>
    <property type="match status" value="1"/>
</dbReference>
<evidence type="ECO:0000313" key="3">
    <source>
        <dbReference type="Proteomes" id="UP000214666"/>
    </source>
</evidence>
<sequence length="117" mass="12714">MDRLLPGQMLLKGQSLQSANGAYTLILQEDGNLVLYSRGIALWSSKTNGRAVNYAVMQTDGNFVIYGYPNPIWATGTNGWGNAFLVVQDDGNVVIYGTKAAWATGTNRLHSTDQSSR</sequence>
<gene>
    <name evidence="2" type="ORF">B4V02_17220</name>
</gene>
<dbReference type="AlphaFoldDB" id="A0A222WRG1"/>
<proteinExistence type="predicted"/>
<dbReference type="InterPro" id="IPR036426">
    <property type="entry name" value="Bulb-type_lectin_dom_sf"/>
</dbReference>
<dbReference type="RefSeq" id="WP_094155717.1">
    <property type="nucleotide sequence ID" value="NZ_CP020028.1"/>
</dbReference>